<keyword evidence="5" id="KW-1015">Disulfide bond</keyword>
<dbReference type="Proteomes" id="UP001355206">
    <property type="component" value="Unassembled WGS sequence"/>
</dbReference>
<keyword evidence="1" id="KW-0489">Methyltransferase</keyword>
<accession>A0ABU7TT47</accession>
<evidence type="ECO:0000256" key="3">
    <source>
        <dbReference type="ARBA" id="ARBA00022723"/>
    </source>
</evidence>
<dbReference type="Pfam" id="PF22633">
    <property type="entry name" value="F5_F8_type_C_2"/>
    <property type="match status" value="1"/>
</dbReference>
<dbReference type="InterPro" id="IPR006585">
    <property type="entry name" value="FTP1"/>
</dbReference>
<dbReference type="SMART" id="SM00607">
    <property type="entry name" value="FTP"/>
    <property type="match status" value="1"/>
</dbReference>
<dbReference type="Pfam" id="PF13578">
    <property type="entry name" value="Methyltransf_24"/>
    <property type="match status" value="1"/>
</dbReference>
<keyword evidence="8" id="KW-1185">Reference proteome</keyword>
<dbReference type="Gene3D" id="2.60.120.260">
    <property type="entry name" value="Galactose-binding domain-like"/>
    <property type="match status" value="1"/>
</dbReference>
<keyword evidence="4" id="KW-0106">Calcium</keyword>
<protein>
    <recommendedName>
        <fullName evidence="6">F5/8 type C domain-containing protein</fullName>
    </recommendedName>
</protein>
<dbReference type="InterPro" id="IPR000421">
    <property type="entry name" value="FA58C"/>
</dbReference>
<evidence type="ECO:0000256" key="4">
    <source>
        <dbReference type="ARBA" id="ARBA00022837"/>
    </source>
</evidence>
<gene>
    <name evidence="7" type="ORF">MOTC310_22470</name>
</gene>
<dbReference type="RefSeq" id="WP_331303359.1">
    <property type="nucleotide sequence ID" value="NZ_MLCA01000010.1"/>
</dbReference>
<evidence type="ECO:0000259" key="6">
    <source>
        <dbReference type="PROSITE" id="PS50022"/>
    </source>
</evidence>
<dbReference type="PANTHER" id="PTHR40048:SF1">
    <property type="entry name" value="RHAMNOSYL O-METHYLTRANSFERASE"/>
    <property type="match status" value="1"/>
</dbReference>
<evidence type="ECO:0000313" key="8">
    <source>
        <dbReference type="Proteomes" id="UP001355206"/>
    </source>
</evidence>
<dbReference type="Gene3D" id="3.40.50.150">
    <property type="entry name" value="Vaccinia Virus protein VP39"/>
    <property type="match status" value="1"/>
</dbReference>
<evidence type="ECO:0000313" key="7">
    <source>
        <dbReference type="EMBL" id="MEE7493074.1"/>
    </source>
</evidence>
<keyword evidence="2" id="KW-0808">Transferase</keyword>
<feature type="domain" description="F5/8 type C" evidence="6">
    <location>
        <begin position="237"/>
        <end position="384"/>
    </location>
</feature>
<dbReference type="EMBL" id="MLCA01000010">
    <property type="protein sequence ID" value="MEE7493074.1"/>
    <property type="molecule type" value="Genomic_DNA"/>
</dbReference>
<proteinExistence type="predicted"/>
<evidence type="ECO:0000256" key="5">
    <source>
        <dbReference type="ARBA" id="ARBA00023157"/>
    </source>
</evidence>
<dbReference type="InterPro" id="IPR008979">
    <property type="entry name" value="Galactose-bd-like_sf"/>
</dbReference>
<keyword evidence="3" id="KW-0479">Metal-binding</keyword>
<dbReference type="InterPro" id="IPR029063">
    <property type="entry name" value="SAM-dependent_MTases_sf"/>
</dbReference>
<name>A0ABU7TT47_9HYPH</name>
<dbReference type="SUPFAM" id="SSF49785">
    <property type="entry name" value="Galactose-binding domain-like"/>
    <property type="match status" value="1"/>
</dbReference>
<dbReference type="SUPFAM" id="SSF53335">
    <property type="entry name" value="S-adenosyl-L-methionine-dependent methyltransferases"/>
    <property type="match status" value="1"/>
</dbReference>
<evidence type="ECO:0000256" key="1">
    <source>
        <dbReference type="ARBA" id="ARBA00022603"/>
    </source>
</evidence>
<sequence length="389" mass="44357">MRSIFGSDALLWSSVRPNEVSAWHGHVAFAHWIIEASRPNLVVELGTHNGVSYFSFCNSIKKLGINSRAVAIDSWEGDSQAGFYDNSVYDSVVDFNNSHFTDFSTLKRGLFDDFVDEFENESIDLLHIDGLHTYEAVRHDYETWMPKLSDRAIILFHDTNVRKNDFGVWKFWEEIRQKRPGFNFLHAAGLGVLIHGVNAPAAVKILAEADGSEQEANVIREKFDLFSRFAKITGSELDALHLPVSGKNIALHCRAYQSSFYETNAETPQGAVNGIRTGRFGFHTAHEDRPWWCLDLGSVQKFDEIRIYNRLDAFCPERSRHIEIFISDDRIDWKKIYSHDGTVFGGVVGKPLLFVKPGATARFILLRLRDTNFFHLDEVEVYQHEPPGD</sequence>
<comment type="caution">
    <text evidence="7">The sequence shown here is derived from an EMBL/GenBank/DDBJ whole genome shotgun (WGS) entry which is preliminary data.</text>
</comment>
<evidence type="ECO:0000256" key="2">
    <source>
        <dbReference type="ARBA" id="ARBA00022679"/>
    </source>
</evidence>
<dbReference type="PANTHER" id="PTHR40048">
    <property type="entry name" value="RHAMNOSYL O-METHYLTRANSFERASE"/>
    <property type="match status" value="1"/>
</dbReference>
<dbReference type="PROSITE" id="PS50022">
    <property type="entry name" value="FA58C_3"/>
    <property type="match status" value="1"/>
</dbReference>
<reference evidence="7 8" key="1">
    <citation type="journal article" date="2012" name="Genet. Mol. Biol.">
        <title>Analysis of 16S rRNA and mxaF genes revealing insights into Methylobacterium niche-specific plant association.</title>
        <authorList>
            <person name="Dourado M.N."/>
            <person name="Andreote F.D."/>
            <person name="Dini-Andreote F."/>
            <person name="Conti R."/>
            <person name="Araujo J.M."/>
            <person name="Araujo W.L."/>
        </authorList>
    </citation>
    <scope>NUCLEOTIDE SEQUENCE [LARGE SCALE GENOMIC DNA]</scope>
    <source>
        <strain evidence="7 8">TC3-10</strain>
    </source>
</reference>
<organism evidence="7 8">
    <name type="scientific">Methylobacterium oryzae</name>
    <dbReference type="NCBI Taxonomy" id="334852"/>
    <lineage>
        <taxon>Bacteria</taxon>
        <taxon>Pseudomonadati</taxon>
        <taxon>Pseudomonadota</taxon>
        <taxon>Alphaproteobacteria</taxon>
        <taxon>Hyphomicrobiales</taxon>
        <taxon>Methylobacteriaceae</taxon>
        <taxon>Methylobacterium</taxon>
    </lineage>
</organism>